<keyword evidence="4" id="KW-1185">Reference proteome</keyword>
<dbReference type="EMBL" id="VCIZ01000029">
    <property type="protein sequence ID" value="TSP09312.1"/>
    <property type="molecule type" value="Genomic_DNA"/>
</dbReference>
<reference evidence="3" key="2">
    <citation type="journal article" date="2022" name="Microbiol. Resour. Announc.">
        <title>Genome Sequence of Cupriavidus campinensis Strain G5, a Member of a Bacterial Consortium Capable of Polyethylene Degradation.</title>
        <authorList>
            <person name="Schneider B."/>
            <person name="Pfeiffer F."/>
            <person name="Dyall-Smith M."/>
            <person name="Kunte H.J."/>
        </authorList>
    </citation>
    <scope>NUCLEOTIDE SEQUENCE</scope>
    <source>
        <strain evidence="3">G5</strain>
    </source>
</reference>
<dbReference type="AlphaFoldDB" id="A0AAE9I0S1"/>
<keyword evidence="1" id="KW-0732">Signal</keyword>
<evidence type="ECO:0000313" key="2">
    <source>
        <dbReference type="EMBL" id="TSP09312.1"/>
    </source>
</evidence>
<name>A0AAE9I0S1_9BURK</name>
<feature type="signal peptide" evidence="1">
    <location>
        <begin position="1"/>
        <end position="18"/>
    </location>
</feature>
<reference evidence="2 4" key="1">
    <citation type="submission" date="2019-05" db="EMBL/GenBank/DDBJ databases">
        <title>Whole genome sequence analysis of Cupriavidus campinensis S14E4C strain.</title>
        <authorList>
            <person name="Abbaszade G."/>
            <person name="Szabo A."/>
            <person name="Toumi M."/>
            <person name="Toth E."/>
        </authorList>
    </citation>
    <scope>NUCLEOTIDE SEQUENCE [LARGE SCALE GENOMIC DNA]</scope>
    <source>
        <strain evidence="2 4">S14E4C</strain>
    </source>
</reference>
<protein>
    <recommendedName>
        <fullName evidence="6">DUF3617 family protein</fullName>
    </recommendedName>
</protein>
<sequence>MRALLLIGILLISCVVHAAAEWVYEYRPAKAEYVVYSGELGDTYAPTAKDAKITIVLSGSAARDMFNALGTDRADACKDEESTRVRYRDNIVCQRNKSKRHVCHIGFDLKTGKSIGGIIC</sequence>
<evidence type="ECO:0000313" key="4">
    <source>
        <dbReference type="Proteomes" id="UP000318943"/>
    </source>
</evidence>
<dbReference type="KEGG" id="ccam:M5D45_17135"/>
<feature type="chain" id="PRO_5041933974" description="DUF3617 family protein" evidence="1">
    <location>
        <begin position="19"/>
        <end position="120"/>
    </location>
</feature>
<evidence type="ECO:0008006" key="6">
    <source>
        <dbReference type="Google" id="ProtNLM"/>
    </source>
</evidence>
<evidence type="ECO:0000313" key="3">
    <source>
        <dbReference type="EMBL" id="URF04171.1"/>
    </source>
</evidence>
<accession>A0AAE9I0S1</accession>
<dbReference type="RefSeq" id="WP_144203343.1">
    <property type="nucleotide sequence ID" value="NZ_CAJPVH010000036.1"/>
</dbReference>
<evidence type="ECO:0000256" key="1">
    <source>
        <dbReference type="SAM" id="SignalP"/>
    </source>
</evidence>
<gene>
    <name evidence="2" type="ORF">FGG12_28240</name>
    <name evidence="3" type="ORF">M5D45_17135</name>
</gene>
<evidence type="ECO:0000313" key="5">
    <source>
        <dbReference type="Proteomes" id="UP001056132"/>
    </source>
</evidence>
<dbReference type="EMBL" id="CP097330">
    <property type="protein sequence ID" value="URF04171.1"/>
    <property type="molecule type" value="Genomic_DNA"/>
</dbReference>
<organism evidence="3 5">
    <name type="scientific">Cupriavidus campinensis</name>
    <dbReference type="NCBI Taxonomy" id="151783"/>
    <lineage>
        <taxon>Bacteria</taxon>
        <taxon>Pseudomonadati</taxon>
        <taxon>Pseudomonadota</taxon>
        <taxon>Betaproteobacteria</taxon>
        <taxon>Burkholderiales</taxon>
        <taxon>Burkholderiaceae</taxon>
        <taxon>Cupriavidus</taxon>
    </lineage>
</organism>
<reference evidence="3" key="3">
    <citation type="submission" date="2022-05" db="EMBL/GenBank/DDBJ databases">
        <authorList>
            <person name="Kunte H.-J."/>
        </authorList>
    </citation>
    <scope>NUCLEOTIDE SEQUENCE</scope>
    <source>
        <strain evidence="3">G5</strain>
    </source>
</reference>
<dbReference type="Proteomes" id="UP001056132">
    <property type="component" value="Chromosome 1"/>
</dbReference>
<proteinExistence type="predicted"/>
<dbReference type="Proteomes" id="UP000318943">
    <property type="component" value="Unassembled WGS sequence"/>
</dbReference>